<evidence type="ECO:0000256" key="1">
    <source>
        <dbReference type="SAM" id="MobiDB-lite"/>
    </source>
</evidence>
<dbReference type="OrthoDB" id="4747254at2759"/>
<feature type="region of interest" description="Disordered" evidence="1">
    <location>
        <begin position="300"/>
        <end position="325"/>
    </location>
</feature>
<sequence length="325" mass="37459">MPSAFYRVYIRFGEYNCVRFIAKGKGILADDGLQLFEWMREPSNLARLRIGLQYVYEIDQRKLPHFLDFKLRGDRGYMEEQMKKYPQGRDMLAAFKKQHARFSSLRTGVDKLEAISNAREVTAIPRVSPRRMSDKPGWYVLCLAKHSLSPANIPNGRLYMLNLDHGTLEIYEFRDHGQHTSTPVSRLTIDSLYQKSPRGPPGYYVKLKLSQLQAIGQSGWARLHDVHAKALDQLWKRNGPILQTIPHADSLPFTVLYGSVFNWENRSGMQPPRPTRLTQAKLTQVVAALSRRQPSKLPIFESKGYRRRSVRGSSERGRNRSRKGE</sequence>
<accession>A0A1W2TIB9</accession>
<dbReference type="EMBL" id="DF977461">
    <property type="protein sequence ID" value="GAP87909.2"/>
    <property type="molecule type" value="Genomic_DNA"/>
</dbReference>
<protein>
    <submittedName>
        <fullName evidence="2">Uncharacterized protein</fullName>
    </submittedName>
</protein>
<evidence type="ECO:0000313" key="2">
    <source>
        <dbReference type="EMBL" id="GAP87909.2"/>
    </source>
</evidence>
<organism evidence="2">
    <name type="scientific">Rosellinia necatrix</name>
    <name type="common">White root-rot fungus</name>
    <dbReference type="NCBI Taxonomy" id="77044"/>
    <lineage>
        <taxon>Eukaryota</taxon>
        <taxon>Fungi</taxon>
        <taxon>Dikarya</taxon>
        <taxon>Ascomycota</taxon>
        <taxon>Pezizomycotina</taxon>
        <taxon>Sordariomycetes</taxon>
        <taxon>Xylariomycetidae</taxon>
        <taxon>Xylariales</taxon>
        <taxon>Xylariaceae</taxon>
        <taxon>Rosellinia</taxon>
    </lineage>
</organism>
<evidence type="ECO:0000313" key="3">
    <source>
        <dbReference type="Proteomes" id="UP000054516"/>
    </source>
</evidence>
<reference evidence="2" key="1">
    <citation type="submission" date="2016-03" db="EMBL/GenBank/DDBJ databases">
        <title>Draft genome sequence of Rosellinia necatrix.</title>
        <authorList>
            <person name="Kanematsu S."/>
        </authorList>
    </citation>
    <scope>NUCLEOTIDE SEQUENCE [LARGE SCALE GENOMIC DNA]</scope>
    <source>
        <strain evidence="2">W97</strain>
    </source>
</reference>
<keyword evidence="3" id="KW-1185">Reference proteome</keyword>
<feature type="compositionally biased region" description="Basic and acidic residues" evidence="1">
    <location>
        <begin position="313"/>
        <end position="325"/>
    </location>
</feature>
<dbReference type="AlphaFoldDB" id="A0A1W2TIB9"/>
<proteinExistence type="predicted"/>
<name>A0A1W2TIB9_ROSNE</name>
<gene>
    <name evidence="2" type="ORF">SAMD00023353_1600950</name>
</gene>
<dbReference type="Proteomes" id="UP000054516">
    <property type="component" value="Unassembled WGS sequence"/>
</dbReference>